<protein>
    <recommendedName>
        <fullName evidence="1">Putative Flp pilus-assembly TadG-like N-terminal domain-containing protein</fullName>
    </recommendedName>
</protein>
<accession>A0ABP9BAJ9</accession>
<evidence type="ECO:0000259" key="1">
    <source>
        <dbReference type="Pfam" id="PF13400"/>
    </source>
</evidence>
<dbReference type="InterPro" id="IPR028087">
    <property type="entry name" value="Tad_N"/>
</dbReference>
<keyword evidence="3" id="KW-1185">Reference proteome</keyword>
<organism evidence="2 3">
    <name type="scientific">Rothia endophytica</name>
    <dbReference type="NCBI Taxonomy" id="1324766"/>
    <lineage>
        <taxon>Bacteria</taxon>
        <taxon>Bacillati</taxon>
        <taxon>Actinomycetota</taxon>
        <taxon>Actinomycetes</taxon>
        <taxon>Micrococcales</taxon>
        <taxon>Micrococcaceae</taxon>
        <taxon>Rothia</taxon>
    </lineage>
</organism>
<feature type="domain" description="Putative Flp pilus-assembly TadG-like N-terminal" evidence="1">
    <location>
        <begin position="2"/>
        <end position="28"/>
    </location>
</feature>
<evidence type="ECO:0000313" key="2">
    <source>
        <dbReference type="EMBL" id="GAA4791465.1"/>
    </source>
</evidence>
<sequence>MVAVSSVYLERHRLQALADQSASAAAQRVEGISSAGAGEAVPRLNPTTVNSTVQTFIGESGAASDFNNLIINPATGVSTSNTAVVVLNSTAYPPLLSVVVPDGVPITVTGRARVQTTQQQ</sequence>
<dbReference type="Proteomes" id="UP001500187">
    <property type="component" value="Unassembled WGS sequence"/>
</dbReference>
<proteinExistence type="predicted"/>
<evidence type="ECO:0000313" key="3">
    <source>
        <dbReference type="Proteomes" id="UP001500187"/>
    </source>
</evidence>
<dbReference type="EMBL" id="BAABKP010000001">
    <property type="protein sequence ID" value="GAA4791465.1"/>
    <property type="molecule type" value="Genomic_DNA"/>
</dbReference>
<comment type="caution">
    <text evidence="2">The sequence shown here is derived from an EMBL/GenBank/DDBJ whole genome shotgun (WGS) entry which is preliminary data.</text>
</comment>
<gene>
    <name evidence="2" type="ORF">GCM10023352_06990</name>
</gene>
<name>A0ABP9BAJ9_9MICC</name>
<reference evidence="3" key="1">
    <citation type="journal article" date="2019" name="Int. J. Syst. Evol. Microbiol.">
        <title>The Global Catalogue of Microorganisms (GCM) 10K type strain sequencing project: providing services to taxonomists for standard genome sequencing and annotation.</title>
        <authorList>
            <consortium name="The Broad Institute Genomics Platform"/>
            <consortium name="The Broad Institute Genome Sequencing Center for Infectious Disease"/>
            <person name="Wu L."/>
            <person name="Ma J."/>
        </authorList>
    </citation>
    <scope>NUCLEOTIDE SEQUENCE [LARGE SCALE GENOMIC DNA]</scope>
    <source>
        <strain evidence="3">JCM 18541</strain>
    </source>
</reference>
<dbReference type="Pfam" id="PF13400">
    <property type="entry name" value="Tad"/>
    <property type="match status" value="1"/>
</dbReference>